<accession>A0ABT5F7Y5</accession>
<evidence type="ECO:0000313" key="2">
    <source>
        <dbReference type="EMBL" id="MDC0749769.1"/>
    </source>
</evidence>
<protein>
    <submittedName>
        <fullName evidence="2">DUF1552 domain-containing protein</fullName>
    </submittedName>
</protein>
<evidence type="ECO:0000256" key="1">
    <source>
        <dbReference type="SAM" id="MobiDB-lite"/>
    </source>
</evidence>
<proteinExistence type="predicted"/>
<gene>
    <name evidence="2" type="ORF">POL67_51035</name>
</gene>
<dbReference type="PROSITE" id="PS51318">
    <property type="entry name" value="TAT"/>
    <property type="match status" value="1"/>
</dbReference>
<evidence type="ECO:0000313" key="3">
    <source>
        <dbReference type="Proteomes" id="UP001221411"/>
    </source>
</evidence>
<dbReference type="InterPro" id="IPR011447">
    <property type="entry name" value="DUF1552"/>
</dbReference>
<keyword evidence="3" id="KW-1185">Reference proteome</keyword>
<name>A0ABT5F7Y5_9BACT</name>
<dbReference type="InterPro" id="IPR006311">
    <property type="entry name" value="TAT_signal"/>
</dbReference>
<sequence>MSARKIERPSRRLFLRGLLGGAAVAVGLPIFEMMLNGNGDAFADGEDIPTRFGLWFFGNGVHLPTWTPPTVGPDWTVPEDFGLAPLLPYKEYVSVISGLSVMTPRHPHHSGMSAVCSGGPHLKIDDVRDTIVSTMKYPSIDQVAAQYFQSLAPNPYKSLEVAVTRFRGTDEGTSFQHLSHNGSKSGETNVNPSEESPHAFFDRLFNKGAGSPQVDRARGSVLDAVSGQIKTLQGRLGAKDKQRLEQHLTSISEIESRLNLPIGECNKPDDPGVFPDLASNEQIAEKNKAVSDLVALALSCGLTRSFSIQYSTCGSGAVFWMVGATDGQHYMNHTEPAPYTKQKDAVRFTMGQLAYFLDRLKNTPDATGNLLDHSSIFVCTEHTEGWTHAQDDLPMLLCGKGGGRLRGNVHYRQEGGSASRALMTALRGAGLPLTEFGYEEAHTKERIAELETA</sequence>
<feature type="compositionally biased region" description="Polar residues" evidence="1">
    <location>
        <begin position="172"/>
        <end position="194"/>
    </location>
</feature>
<reference evidence="2 3" key="1">
    <citation type="submission" date="2022-11" db="EMBL/GenBank/DDBJ databases">
        <title>Minimal conservation of predation-associated metabolite biosynthetic gene clusters underscores biosynthetic potential of Myxococcota including descriptions for ten novel species: Archangium lansinium sp. nov., Myxococcus landrumus sp. nov., Nannocystis bai.</title>
        <authorList>
            <person name="Ahearne A."/>
            <person name="Stevens C."/>
            <person name="Dowd S."/>
        </authorList>
    </citation>
    <scope>NUCLEOTIDE SEQUENCE [LARGE SCALE GENOMIC DNA]</scope>
    <source>
        <strain evidence="2 3">RJM3</strain>
    </source>
</reference>
<comment type="caution">
    <text evidence="2">The sequence shown here is derived from an EMBL/GenBank/DDBJ whole genome shotgun (WGS) entry which is preliminary data.</text>
</comment>
<dbReference type="EMBL" id="JAQNDO010000001">
    <property type="protein sequence ID" value="MDC0749769.1"/>
    <property type="molecule type" value="Genomic_DNA"/>
</dbReference>
<dbReference type="Proteomes" id="UP001221411">
    <property type="component" value="Unassembled WGS sequence"/>
</dbReference>
<dbReference type="RefSeq" id="WP_271930010.1">
    <property type="nucleotide sequence ID" value="NZ_JAQNDO010000001.1"/>
</dbReference>
<feature type="region of interest" description="Disordered" evidence="1">
    <location>
        <begin position="172"/>
        <end position="196"/>
    </location>
</feature>
<dbReference type="Pfam" id="PF07586">
    <property type="entry name" value="HXXSHH"/>
    <property type="match status" value="1"/>
</dbReference>
<organism evidence="2 3">
    <name type="scientific">Polyangium mundeleinium</name>
    <dbReference type="NCBI Taxonomy" id="2995306"/>
    <lineage>
        <taxon>Bacteria</taxon>
        <taxon>Pseudomonadati</taxon>
        <taxon>Myxococcota</taxon>
        <taxon>Polyangia</taxon>
        <taxon>Polyangiales</taxon>
        <taxon>Polyangiaceae</taxon>
        <taxon>Polyangium</taxon>
    </lineage>
</organism>